<evidence type="ECO:0000256" key="3">
    <source>
        <dbReference type="ARBA" id="ARBA00023242"/>
    </source>
</evidence>
<keyword evidence="2" id="KW-0819">tRNA processing</keyword>
<dbReference type="SUPFAM" id="SSF82704">
    <property type="entry name" value="AlbA-like"/>
    <property type="match status" value="1"/>
</dbReference>
<dbReference type="GO" id="GO:0001682">
    <property type="term" value="P:tRNA 5'-leader removal"/>
    <property type="evidence" value="ECO:0007669"/>
    <property type="project" value="InterPro"/>
</dbReference>
<evidence type="ECO:0000256" key="4">
    <source>
        <dbReference type="SAM" id="MobiDB-lite"/>
    </source>
</evidence>
<accession>A0A023FBG0</accession>
<dbReference type="PANTHER" id="PTHR15314">
    <property type="entry name" value="RIBONUCLEASE P PROTEIN SUBUNIT P20"/>
    <property type="match status" value="1"/>
</dbReference>
<protein>
    <submittedName>
        <fullName evidence="5">Putative ribonuclease p protein subunit p20</fullName>
    </submittedName>
</protein>
<dbReference type="PANTHER" id="PTHR15314:SF1">
    <property type="entry name" value="RIBONUCLEASE P PROTEIN SUBUNIT P20"/>
    <property type="match status" value="1"/>
</dbReference>
<evidence type="ECO:0000256" key="1">
    <source>
        <dbReference type="ARBA" id="ARBA00004604"/>
    </source>
</evidence>
<dbReference type="GO" id="GO:0003676">
    <property type="term" value="F:nucleic acid binding"/>
    <property type="evidence" value="ECO:0007669"/>
    <property type="project" value="InterPro"/>
</dbReference>
<dbReference type="EMBL" id="GBBI01000368">
    <property type="protein sequence ID" value="JAC18344.1"/>
    <property type="molecule type" value="mRNA"/>
</dbReference>
<evidence type="ECO:0000256" key="2">
    <source>
        <dbReference type="ARBA" id="ARBA00022694"/>
    </source>
</evidence>
<dbReference type="GO" id="GO:0005655">
    <property type="term" value="C:nucleolar ribonuclease P complex"/>
    <property type="evidence" value="ECO:0007669"/>
    <property type="project" value="InterPro"/>
</dbReference>
<dbReference type="Pfam" id="PF12328">
    <property type="entry name" value="Rpp20"/>
    <property type="match status" value="1"/>
</dbReference>
<keyword evidence="3" id="KW-0539">Nucleus</keyword>
<dbReference type="InterPro" id="IPR014612">
    <property type="entry name" value="Pop7/Rpp20"/>
</dbReference>
<feature type="compositionally biased region" description="Basic and acidic residues" evidence="4">
    <location>
        <begin position="25"/>
        <end position="45"/>
    </location>
</feature>
<reference evidence="5" key="1">
    <citation type="journal article" date="2014" name="PLoS Negl. Trop. Dis.">
        <title>An updated insight into the Sialotranscriptome of Triatoma infestans: developmental stage and geographic variations.</title>
        <authorList>
            <person name="Schwarz A."/>
            <person name="Medrano-Mercado N."/>
            <person name="Schaub G.A."/>
            <person name="Struchiner C.J."/>
            <person name="Bargues M.D."/>
            <person name="Levy M.Z."/>
            <person name="Ribeiro J.M."/>
        </authorList>
    </citation>
    <scope>NUCLEOTIDE SEQUENCE</scope>
    <source>
        <strain evidence="5">Chile</strain>
        <tissue evidence="5">Salivary glands</tissue>
    </source>
</reference>
<name>A0A023FBG0_TRIIF</name>
<proteinExistence type="evidence at transcript level"/>
<dbReference type="GO" id="GO:0000172">
    <property type="term" value="C:ribonuclease MRP complex"/>
    <property type="evidence" value="ECO:0007669"/>
    <property type="project" value="InterPro"/>
</dbReference>
<organism evidence="5">
    <name type="scientific">Triatoma infestans</name>
    <name type="common">Assassin bug</name>
    <dbReference type="NCBI Taxonomy" id="30076"/>
    <lineage>
        <taxon>Eukaryota</taxon>
        <taxon>Metazoa</taxon>
        <taxon>Ecdysozoa</taxon>
        <taxon>Arthropoda</taxon>
        <taxon>Hexapoda</taxon>
        <taxon>Insecta</taxon>
        <taxon>Pterygota</taxon>
        <taxon>Neoptera</taxon>
        <taxon>Paraneoptera</taxon>
        <taxon>Hemiptera</taxon>
        <taxon>Heteroptera</taxon>
        <taxon>Panheteroptera</taxon>
        <taxon>Cimicomorpha</taxon>
        <taxon>Reduviidae</taxon>
        <taxon>Triatominae</taxon>
        <taxon>Triatoma</taxon>
    </lineage>
</organism>
<evidence type="ECO:0000313" key="5">
    <source>
        <dbReference type="EMBL" id="JAC18344.1"/>
    </source>
</evidence>
<comment type="subcellular location">
    <subcellularLocation>
        <location evidence="1">Nucleus</location>
        <location evidence="1">Nucleolus</location>
    </subcellularLocation>
</comment>
<sequence length="142" mass="15872">MAEELSRSVPKQSSFVDYNKRQRHKSDSDHVIKKRVPPRESKRPGDVYITNKSNFKAQLNECLKKLGNGEEITLHGLGAAVTRAVNLALQIGEKLGATHIIDVTTSTLQVVDDLEPLHDSIDPLTQTRSNSSVRIKIYKKIV</sequence>
<dbReference type="Gene3D" id="3.30.110.20">
    <property type="entry name" value="Alba-like domain"/>
    <property type="match status" value="1"/>
</dbReference>
<dbReference type="AlphaFoldDB" id="A0A023FBG0"/>
<feature type="region of interest" description="Disordered" evidence="4">
    <location>
        <begin position="1"/>
        <end position="47"/>
    </location>
</feature>
<dbReference type="InterPro" id="IPR036882">
    <property type="entry name" value="Alba-like_dom_sf"/>
</dbReference>